<keyword evidence="2" id="KW-1185">Reference proteome</keyword>
<gene>
    <name evidence="1" type="ORF">PN838_07055</name>
</gene>
<dbReference type="Gene3D" id="1.50.10.10">
    <property type="match status" value="1"/>
</dbReference>
<dbReference type="Proteomes" id="UP001528411">
    <property type="component" value="Unassembled WGS sequence"/>
</dbReference>
<protein>
    <submittedName>
        <fullName evidence="1">Uncharacterized protein</fullName>
    </submittedName>
</protein>
<dbReference type="EMBL" id="JAQOMS010000002">
    <property type="protein sequence ID" value="MDC2888559.1"/>
    <property type="molecule type" value="Genomic_DNA"/>
</dbReference>
<reference evidence="1 2" key="1">
    <citation type="submission" date="2023-01" db="EMBL/GenBank/DDBJ databases">
        <title>Psychrosphaera sp. nov., isolated from marine algae.</title>
        <authorList>
            <person name="Bayburt H."/>
            <person name="Choi B.J."/>
            <person name="Kim J.M."/>
            <person name="Choi D.G."/>
            <person name="Jeon C.O."/>
        </authorList>
    </citation>
    <scope>NUCLEOTIDE SEQUENCE [LARGE SCALE GENOMIC DNA]</scope>
    <source>
        <strain evidence="1 2">G1-22</strain>
    </source>
</reference>
<organism evidence="1 2">
    <name type="scientific">Psychrosphaera algicola</name>
    <dbReference type="NCBI Taxonomy" id="3023714"/>
    <lineage>
        <taxon>Bacteria</taxon>
        <taxon>Pseudomonadati</taxon>
        <taxon>Pseudomonadota</taxon>
        <taxon>Gammaproteobacteria</taxon>
        <taxon>Alteromonadales</taxon>
        <taxon>Pseudoalteromonadaceae</taxon>
        <taxon>Psychrosphaera</taxon>
    </lineage>
</organism>
<dbReference type="RefSeq" id="WP_272180156.1">
    <property type="nucleotide sequence ID" value="NZ_JAQOMS010000002.1"/>
</dbReference>
<evidence type="ECO:0000313" key="2">
    <source>
        <dbReference type="Proteomes" id="UP001528411"/>
    </source>
</evidence>
<proteinExistence type="predicted"/>
<name>A0ABT5FBN9_9GAMM</name>
<comment type="caution">
    <text evidence="1">The sequence shown here is derived from an EMBL/GenBank/DDBJ whole genome shotgun (WGS) entry which is preliminary data.</text>
</comment>
<sequence>MPQLCRYGLSTDVLHNLRCYAAKHVGGQKMGILVRGKAVTQIVVVAKANCTHVWHYAQSHARLLPELGRIMREQDYDMQFEDGLLPYRHNNTKPAADGHFGTILNTYREHLCSKDNKWLEEQWPRVKKAIEWGSKSGILSELATRKMNNTIH</sequence>
<dbReference type="InterPro" id="IPR012341">
    <property type="entry name" value="6hp_glycosidase-like_sf"/>
</dbReference>
<evidence type="ECO:0000313" key="1">
    <source>
        <dbReference type="EMBL" id="MDC2888559.1"/>
    </source>
</evidence>
<accession>A0ABT5FBN9</accession>